<dbReference type="AlphaFoldDB" id="A0A6B8RFY0"/>
<keyword evidence="1" id="KW-0472">Membrane</keyword>
<feature type="transmembrane region" description="Helical" evidence="1">
    <location>
        <begin position="12"/>
        <end position="30"/>
    </location>
</feature>
<evidence type="ECO:0000259" key="2">
    <source>
        <dbReference type="Pfam" id="PF12760"/>
    </source>
</evidence>
<feature type="domain" description="Transposase zinc-ribbon" evidence="2">
    <location>
        <begin position="58"/>
        <end position="104"/>
    </location>
</feature>
<sequence length="334" mass="38645">MHPEQSAHPEQTFAFCGKVVVFIVSILTLLPNIRRVNFTSDLLKDMAALEDFQARFDSEVACANYLFAQKWPHGFICSRCSHTQSTRINTRRLPLYQCNHCHYQVSPIVGTIMESSSTDLRKWFTAMFLVSATESGINALKLSHLIQVTYKTAWLMLRKIRQSITQADDAAKLTGNVYIDNAKFGRPYTGFHYEADEYPVLVGVATDNRDQLDYIKMQIVPESQYDEFHVLSEGIESFCEKHIELDSIVTVTERKRMKRKDMKGYPIFKIARAWLKRTYHGLGQGHLQHYWNEFCWRFNTKLQNNPLFESMLRLCVTTSTTTYAKLLKKGELLA</sequence>
<evidence type="ECO:0000313" key="4">
    <source>
        <dbReference type="Proteomes" id="UP000426246"/>
    </source>
</evidence>
<accession>A0A6B8RFY0</accession>
<dbReference type="Pfam" id="PF12760">
    <property type="entry name" value="Zn_ribbon_IS1595"/>
    <property type="match status" value="1"/>
</dbReference>
<name>A0A6B8RFY0_9BACL</name>
<dbReference type="EMBL" id="CP034235">
    <property type="protein sequence ID" value="QGQ95371.1"/>
    <property type="molecule type" value="Genomic_DNA"/>
</dbReference>
<evidence type="ECO:0000313" key="3">
    <source>
        <dbReference type="EMBL" id="QGQ95371.1"/>
    </source>
</evidence>
<evidence type="ECO:0000256" key="1">
    <source>
        <dbReference type="SAM" id="Phobius"/>
    </source>
</evidence>
<keyword evidence="4" id="KW-1185">Reference proteome</keyword>
<keyword evidence="1" id="KW-1133">Transmembrane helix</keyword>
<proteinExistence type="predicted"/>
<reference evidence="4" key="1">
    <citation type="submission" date="2018-11" db="EMBL/GenBank/DDBJ databases">
        <title>Complete genome sequence of Paenibacillus sp. ML311-T8.</title>
        <authorList>
            <person name="Nam Y.-D."/>
            <person name="Kang J."/>
            <person name="Chung W.-H."/>
            <person name="Park Y.S."/>
        </authorList>
    </citation>
    <scope>NUCLEOTIDE SEQUENCE [LARGE SCALE GENOMIC DNA]</scope>
    <source>
        <strain evidence="4">ML311-T8</strain>
    </source>
</reference>
<gene>
    <name evidence="3" type="ORF">EHS13_10985</name>
</gene>
<keyword evidence="1" id="KW-0812">Transmembrane</keyword>
<dbReference type="Proteomes" id="UP000426246">
    <property type="component" value="Chromosome"/>
</dbReference>
<dbReference type="InterPro" id="IPR024442">
    <property type="entry name" value="Transposase_Zn_ribbon"/>
</dbReference>
<organism evidence="3 4">
    <name type="scientific">Paenibacillus psychroresistens</name>
    <dbReference type="NCBI Taxonomy" id="1778678"/>
    <lineage>
        <taxon>Bacteria</taxon>
        <taxon>Bacillati</taxon>
        <taxon>Bacillota</taxon>
        <taxon>Bacilli</taxon>
        <taxon>Bacillales</taxon>
        <taxon>Paenibacillaceae</taxon>
        <taxon>Paenibacillus</taxon>
    </lineage>
</organism>
<protein>
    <submittedName>
        <fullName evidence="3">Transposase</fullName>
    </submittedName>
</protein>
<dbReference type="KEGG" id="ppsc:EHS13_10985"/>